<keyword evidence="2 3" id="KW-0808">Transferase</keyword>
<dbReference type="EMBL" id="CP048029">
    <property type="protein sequence ID" value="QIK36949.1"/>
    <property type="molecule type" value="Genomic_DNA"/>
</dbReference>
<dbReference type="PANTHER" id="PTHR40048">
    <property type="entry name" value="RHAMNOSYL O-METHYLTRANSFERASE"/>
    <property type="match status" value="1"/>
</dbReference>
<dbReference type="Proteomes" id="UP000502699">
    <property type="component" value="Chromosome"/>
</dbReference>
<reference evidence="4" key="1">
    <citation type="submission" date="2020-01" db="EMBL/GenBank/DDBJ databases">
        <title>Caldichromatium gen. nov., sp. nov., a thermophilic purple sulfur bacterium member of the family Chromatiaceae isolated from Nakabusa hot spring, Japan.</title>
        <authorList>
            <person name="Saini M.K."/>
            <person name="Hanada S."/>
            <person name="Tank M."/>
        </authorList>
    </citation>
    <scope>NUCLEOTIDE SEQUENCE [LARGE SCALE GENOMIC DNA]</scope>
    <source>
        <strain evidence="4">No.7</strain>
    </source>
</reference>
<dbReference type="KEGG" id="cjap:GWK36_01850"/>
<dbReference type="GO" id="GO:0008168">
    <property type="term" value="F:methyltransferase activity"/>
    <property type="evidence" value="ECO:0007669"/>
    <property type="project" value="UniProtKB-KW"/>
</dbReference>
<dbReference type="InterPro" id="IPR029063">
    <property type="entry name" value="SAM-dependent_MTases_sf"/>
</dbReference>
<proteinExistence type="predicted"/>
<dbReference type="PANTHER" id="PTHR40048:SF1">
    <property type="entry name" value="RHAMNOSYL O-METHYLTRANSFERASE"/>
    <property type="match status" value="1"/>
</dbReference>
<dbReference type="SUPFAM" id="SSF53335">
    <property type="entry name" value="S-adenosyl-L-methionine-dependent methyltransferases"/>
    <property type="match status" value="1"/>
</dbReference>
<gene>
    <name evidence="3" type="ORF">GWK36_01850</name>
</gene>
<name>A0A6G7VA59_9GAMM</name>
<keyword evidence="1 3" id="KW-0489">Methyltransferase</keyword>
<evidence type="ECO:0000256" key="2">
    <source>
        <dbReference type="ARBA" id="ARBA00022679"/>
    </source>
</evidence>
<dbReference type="RefSeq" id="WP_166269582.1">
    <property type="nucleotide sequence ID" value="NZ_CP048029.1"/>
</dbReference>
<evidence type="ECO:0000313" key="3">
    <source>
        <dbReference type="EMBL" id="QIK36949.1"/>
    </source>
</evidence>
<dbReference type="GO" id="GO:0032259">
    <property type="term" value="P:methylation"/>
    <property type="evidence" value="ECO:0007669"/>
    <property type="project" value="UniProtKB-KW"/>
</dbReference>
<dbReference type="Gene3D" id="3.40.50.150">
    <property type="entry name" value="Vaccinia Virus protein VP39"/>
    <property type="match status" value="1"/>
</dbReference>
<sequence length="203" mass="22539">MDLLLQHKIGTLMMAPMILRHLSGFRIASHLTISERALLYHLAASVSPGPILEIGSYLGASAYFLAAGRLSSGRSGQVLCVDTWNNDAMSEGRRDTYAKFMANTRRFSGYIVPIRGFSHAVVDQVRRLAPNGLAMLFVDGDHSWEGSKRDWDAYRGLLQPGAVMAFHDIGWAEGVQRIVRDEVEPLVNESGSLPNLWWGRLAR</sequence>
<evidence type="ECO:0000313" key="4">
    <source>
        <dbReference type="Proteomes" id="UP000502699"/>
    </source>
</evidence>
<dbReference type="AlphaFoldDB" id="A0A6G7VA59"/>
<evidence type="ECO:0000256" key="1">
    <source>
        <dbReference type="ARBA" id="ARBA00022603"/>
    </source>
</evidence>
<dbReference type="GO" id="GO:0005886">
    <property type="term" value="C:plasma membrane"/>
    <property type="evidence" value="ECO:0007669"/>
    <property type="project" value="TreeGrafter"/>
</dbReference>
<protein>
    <submittedName>
        <fullName evidence="3">Class I SAM-dependent methyltransferase</fullName>
    </submittedName>
</protein>
<keyword evidence="4" id="KW-1185">Reference proteome</keyword>
<dbReference type="Pfam" id="PF13578">
    <property type="entry name" value="Methyltransf_24"/>
    <property type="match status" value="1"/>
</dbReference>
<organism evidence="3 4">
    <name type="scientific">Caldichromatium japonicum</name>
    <dbReference type="NCBI Taxonomy" id="2699430"/>
    <lineage>
        <taxon>Bacteria</taxon>
        <taxon>Pseudomonadati</taxon>
        <taxon>Pseudomonadota</taxon>
        <taxon>Gammaproteobacteria</taxon>
        <taxon>Chromatiales</taxon>
        <taxon>Chromatiaceae</taxon>
        <taxon>Caldichromatium</taxon>
    </lineage>
</organism>
<accession>A0A6G7VA59</accession>
<dbReference type="GO" id="GO:0071770">
    <property type="term" value="P:DIM/DIP cell wall layer assembly"/>
    <property type="evidence" value="ECO:0007669"/>
    <property type="project" value="TreeGrafter"/>
</dbReference>